<comment type="caution">
    <text evidence="11">The sequence shown here is derived from an EMBL/GenBank/DDBJ whole genome shotgun (WGS) entry which is preliminary data.</text>
</comment>
<keyword evidence="5 9" id="KW-0547">Nucleotide-binding</keyword>
<dbReference type="GO" id="GO:0005524">
    <property type="term" value="F:ATP binding"/>
    <property type="evidence" value="ECO:0007669"/>
    <property type="project" value="UniProtKB-UniRule"/>
</dbReference>
<evidence type="ECO:0000256" key="3">
    <source>
        <dbReference type="ARBA" id="ARBA00016296"/>
    </source>
</evidence>
<feature type="domain" description="Guanylate kinase-like" evidence="10">
    <location>
        <begin position="5"/>
        <end position="185"/>
    </location>
</feature>
<reference evidence="11" key="1">
    <citation type="journal article" date="2020" name="mSystems">
        <title>Genome- and Community-Level Interaction Insights into Carbon Utilization and Element Cycling Functions of Hydrothermarchaeota in Hydrothermal Sediment.</title>
        <authorList>
            <person name="Zhou Z."/>
            <person name="Liu Y."/>
            <person name="Xu W."/>
            <person name="Pan J."/>
            <person name="Luo Z.H."/>
            <person name="Li M."/>
        </authorList>
    </citation>
    <scope>NUCLEOTIDE SEQUENCE [LARGE SCALE GENOMIC DNA]</scope>
    <source>
        <strain evidence="11">SpSt-34</strain>
        <strain evidence="12">SpSt-69</strain>
    </source>
</reference>
<name>A0A7C2P8H9_UNCW3</name>
<evidence type="ECO:0000259" key="10">
    <source>
        <dbReference type="PROSITE" id="PS50052"/>
    </source>
</evidence>
<dbReference type="Gene3D" id="3.30.63.10">
    <property type="entry name" value="Guanylate Kinase phosphate binding domain"/>
    <property type="match status" value="1"/>
</dbReference>
<evidence type="ECO:0000313" key="11">
    <source>
        <dbReference type="EMBL" id="HEN27157.1"/>
    </source>
</evidence>
<dbReference type="InterPro" id="IPR020590">
    <property type="entry name" value="Guanylate_kinase_CS"/>
</dbReference>
<dbReference type="Gene3D" id="3.40.50.300">
    <property type="entry name" value="P-loop containing nucleotide triphosphate hydrolases"/>
    <property type="match status" value="1"/>
</dbReference>
<dbReference type="SUPFAM" id="SSF52540">
    <property type="entry name" value="P-loop containing nucleoside triphosphate hydrolases"/>
    <property type="match status" value="1"/>
</dbReference>
<keyword evidence="6 9" id="KW-0418">Kinase</keyword>
<keyword evidence="7 9" id="KW-0067">ATP-binding</keyword>
<proteinExistence type="inferred from homology"/>
<keyword evidence="4 9" id="KW-0808">Transferase</keyword>
<evidence type="ECO:0000256" key="2">
    <source>
        <dbReference type="ARBA" id="ARBA00012961"/>
    </source>
</evidence>
<dbReference type="GO" id="GO:0005829">
    <property type="term" value="C:cytosol"/>
    <property type="evidence" value="ECO:0007669"/>
    <property type="project" value="TreeGrafter"/>
</dbReference>
<dbReference type="InterPro" id="IPR017665">
    <property type="entry name" value="Guanylate_kinase"/>
</dbReference>
<sequence length="200" mass="23150">MNHKPFVVVISAPSGTGKTTVLSEVRKLEPNLFYSVSVTTRSPRPNEIDGVDYKFVSKEEFERMIEKGELLEWAKVFGGEYYGTPREPVMEALKAGKDVIMDLDIQGRNSLERIFGKDLVSIFLLPPSFDELKRRLSLRKTESEEELTERLERAKLELQWAERYEYWVVSGSVTEAATNIVHIIYAERMKRERVIFNIDL</sequence>
<dbReference type="AlphaFoldDB" id="A0A7C2P8H9"/>
<evidence type="ECO:0000256" key="9">
    <source>
        <dbReference type="HAMAP-Rule" id="MF_00328"/>
    </source>
</evidence>
<dbReference type="Pfam" id="PF00625">
    <property type="entry name" value="Guanylate_kin"/>
    <property type="match status" value="1"/>
</dbReference>
<dbReference type="EMBL" id="DTDJ01000024">
    <property type="protein sequence ID" value="HGL17283.1"/>
    <property type="molecule type" value="Genomic_DNA"/>
</dbReference>
<gene>
    <name evidence="9" type="primary">gmk</name>
    <name evidence="11" type="ORF">ENQ77_00470</name>
    <name evidence="12" type="ORF">ENU66_02970</name>
</gene>
<evidence type="ECO:0000256" key="6">
    <source>
        <dbReference type="ARBA" id="ARBA00022777"/>
    </source>
</evidence>
<dbReference type="PANTHER" id="PTHR23117:SF13">
    <property type="entry name" value="GUANYLATE KINASE"/>
    <property type="match status" value="1"/>
</dbReference>
<comment type="catalytic activity">
    <reaction evidence="9">
        <text>GMP + ATP = GDP + ADP</text>
        <dbReference type="Rhea" id="RHEA:20780"/>
        <dbReference type="ChEBI" id="CHEBI:30616"/>
        <dbReference type="ChEBI" id="CHEBI:58115"/>
        <dbReference type="ChEBI" id="CHEBI:58189"/>
        <dbReference type="ChEBI" id="CHEBI:456216"/>
        <dbReference type="EC" id="2.7.4.8"/>
    </reaction>
</comment>
<accession>A0A7C2P8H9</accession>
<dbReference type="CDD" id="cd00071">
    <property type="entry name" value="GMPK"/>
    <property type="match status" value="1"/>
</dbReference>
<dbReference type="EC" id="2.7.4.8" evidence="2 9"/>
<evidence type="ECO:0000313" key="12">
    <source>
        <dbReference type="EMBL" id="HGL17283.1"/>
    </source>
</evidence>
<evidence type="ECO:0000256" key="8">
    <source>
        <dbReference type="ARBA" id="ARBA00030128"/>
    </source>
</evidence>
<evidence type="ECO:0000256" key="1">
    <source>
        <dbReference type="ARBA" id="ARBA00005790"/>
    </source>
</evidence>
<comment type="function">
    <text evidence="9">Essential for recycling GMP and indirectly, cGMP.</text>
</comment>
<dbReference type="SMART" id="SM00072">
    <property type="entry name" value="GuKc"/>
    <property type="match status" value="1"/>
</dbReference>
<dbReference type="PROSITE" id="PS50052">
    <property type="entry name" value="GUANYLATE_KINASE_2"/>
    <property type="match status" value="1"/>
</dbReference>
<evidence type="ECO:0000256" key="5">
    <source>
        <dbReference type="ARBA" id="ARBA00022741"/>
    </source>
</evidence>
<feature type="binding site" evidence="9">
    <location>
        <begin position="12"/>
        <end position="19"/>
    </location>
    <ligand>
        <name>ATP</name>
        <dbReference type="ChEBI" id="CHEBI:30616"/>
    </ligand>
</feature>
<comment type="similarity">
    <text evidence="1 9">Belongs to the guanylate kinase family.</text>
</comment>
<dbReference type="InterPro" id="IPR008145">
    <property type="entry name" value="GK/Ca_channel_bsu"/>
</dbReference>
<dbReference type="GO" id="GO:0004385">
    <property type="term" value="F:GMP kinase activity"/>
    <property type="evidence" value="ECO:0007669"/>
    <property type="project" value="UniProtKB-UniRule"/>
</dbReference>
<evidence type="ECO:0000256" key="4">
    <source>
        <dbReference type="ARBA" id="ARBA00022679"/>
    </source>
</evidence>
<evidence type="ECO:0000256" key="7">
    <source>
        <dbReference type="ARBA" id="ARBA00022840"/>
    </source>
</evidence>
<dbReference type="PANTHER" id="PTHR23117">
    <property type="entry name" value="GUANYLATE KINASE-RELATED"/>
    <property type="match status" value="1"/>
</dbReference>
<dbReference type="HAMAP" id="MF_00328">
    <property type="entry name" value="Guanylate_kinase"/>
    <property type="match status" value="1"/>
</dbReference>
<dbReference type="FunFam" id="3.30.63.10:FF:000002">
    <property type="entry name" value="Guanylate kinase 1"/>
    <property type="match status" value="1"/>
</dbReference>
<comment type="subcellular location">
    <subcellularLocation>
        <location evidence="9">Cytoplasm</location>
    </subcellularLocation>
</comment>
<protein>
    <recommendedName>
        <fullName evidence="3 9">Guanylate kinase</fullName>
        <ecNumber evidence="2 9">2.7.4.8</ecNumber>
    </recommendedName>
    <alternativeName>
        <fullName evidence="8 9">GMP kinase</fullName>
    </alternativeName>
</protein>
<dbReference type="EMBL" id="DSOL01000011">
    <property type="protein sequence ID" value="HEN27157.1"/>
    <property type="molecule type" value="Genomic_DNA"/>
</dbReference>
<keyword evidence="9" id="KW-0963">Cytoplasm</keyword>
<dbReference type="InterPro" id="IPR008144">
    <property type="entry name" value="Guanylate_kin-like_dom"/>
</dbReference>
<dbReference type="InterPro" id="IPR027417">
    <property type="entry name" value="P-loop_NTPase"/>
</dbReference>
<dbReference type="PROSITE" id="PS00856">
    <property type="entry name" value="GUANYLATE_KINASE_1"/>
    <property type="match status" value="1"/>
</dbReference>
<organism evidence="11">
    <name type="scientific">candidate division WOR-3 bacterium</name>
    <dbReference type="NCBI Taxonomy" id="2052148"/>
    <lineage>
        <taxon>Bacteria</taxon>
        <taxon>Bacteria division WOR-3</taxon>
    </lineage>
</organism>
<dbReference type="NCBIfam" id="TIGR03263">
    <property type="entry name" value="guanyl_kin"/>
    <property type="match status" value="1"/>
</dbReference>